<protein>
    <submittedName>
        <fullName evidence="4">DUF5641 domain-containing protein</fullName>
    </submittedName>
</protein>
<evidence type="ECO:0000259" key="1">
    <source>
        <dbReference type="Pfam" id="PF18701"/>
    </source>
</evidence>
<gene>
    <name evidence="2" type="ORF">ECPE_LOCUS18092</name>
</gene>
<evidence type="ECO:0000313" key="3">
    <source>
        <dbReference type="Proteomes" id="UP000272942"/>
    </source>
</evidence>
<dbReference type="PANTHER" id="PTHR47331">
    <property type="entry name" value="PHD-TYPE DOMAIN-CONTAINING PROTEIN"/>
    <property type="match status" value="1"/>
</dbReference>
<dbReference type="InterPro" id="IPR040676">
    <property type="entry name" value="DUF5641"/>
</dbReference>
<name>A0A183BFV7_9TREM</name>
<organism evidence="4">
    <name type="scientific">Echinostoma caproni</name>
    <dbReference type="NCBI Taxonomy" id="27848"/>
    <lineage>
        <taxon>Eukaryota</taxon>
        <taxon>Metazoa</taxon>
        <taxon>Spiralia</taxon>
        <taxon>Lophotrochozoa</taxon>
        <taxon>Platyhelminthes</taxon>
        <taxon>Trematoda</taxon>
        <taxon>Digenea</taxon>
        <taxon>Plagiorchiida</taxon>
        <taxon>Echinostomata</taxon>
        <taxon>Echinostomatoidea</taxon>
        <taxon>Echinostomatidae</taxon>
        <taxon>Echinostoma</taxon>
    </lineage>
</organism>
<evidence type="ECO:0000313" key="4">
    <source>
        <dbReference type="WBParaSite" id="ECPE_0001814101-mRNA-1"/>
    </source>
</evidence>
<sequence length="138" mass="15503">MHQVMRMYDAEFTDAQLLDQGIPVDDTEAIAIVESGTMFVGGRLSYANYSSNFKHPVILLNRHHVTDLIIRHYHGREEHSGDIVLIPSETTTRDQWPMGIIGAVEPDGDGLVQTAEVHTVGDKIRRDIHRLCLLEGDD</sequence>
<reference evidence="4" key="1">
    <citation type="submission" date="2016-06" db="UniProtKB">
        <authorList>
            <consortium name="WormBaseParasite"/>
        </authorList>
    </citation>
    <scope>IDENTIFICATION</scope>
</reference>
<dbReference type="OrthoDB" id="10066543at2759"/>
<evidence type="ECO:0000313" key="2">
    <source>
        <dbReference type="EMBL" id="VDP95571.1"/>
    </source>
</evidence>
<dbReference type="PANTHER" id="PTHR47331:SF6">
    <property type="entry name" value="DOUBLECORTIN DOMAIN-CONTAINING PROTEIN"/>
    <property type="match status" value="1"/>
</dbReference>
<dbReference type="EMBL" id="UZAN01074504">
    <property type="protein sequence ID" value="VDP95571.1"/>
    <property type="molecule type" value="Genomic_DNA"/>
</dbReference>
<reference evidence="2 3" key="2">
    <citation type="submission" date="2018-11" db="EMBL/GenBank/DDBJ databases">
        <authorList>
            <consortium name="Pathogen Informatics"/>
        </authorList>
    </citation>
    <scope>NUCLEOTIDE SEQUENCE [LARGE SCALE GENOMIC DNA]</scope>
    <source>
        <strain evidence="2 3">Egypt</strain>
    </source>
</reference>
<feature type="domain" description="DUF5641" evidence="1">
    <location>
        <begin position="79"/>
        <end position="134"/>
    </location>
</feature>
<dbReference type="AlphaFoldDB" id="A0A183BFV7"/>
<accession>A0A183BFV7</accession>
<dbReference type="WBParaSite" id="ECPE_0001814101-mRNA-1">
    <property type="protein sequence ID" value="ECPE_0001814101-mRNA-1"/>
    <property type="gene ID" value="ECPE_0001814101"/>
</dbReference>
<dbReference type="Proteomes" id="UP000272942">
    <property type="component" value="Unassembled WGS sequence"/>
</dbReference>
<keyword evidence="3" id="KW-1185">Reference proteome</keyword>
<dbReference type="Pfam" id="PF18701">
    <property type="entry name" value="DUF5641"/>
    <property type="match status" value="1"/>
</dbReference>
<proteinExistence type="predicted"/>